<evidence type="ECO:0000313" key="3">
    <source>
        <dbReference type="Proteomes" id="UP000013909"/>
    </source>
</evidence>
<evidence type="ECO:0000259" key="1">
    <source>
        <dbReference type="Pfam" id="PF00534"/>
    </source>
</evidence>
<dbReference type="OrthoDB" id="9765330at2"/>
<comment type="caution">
    <text evidence="2">The sequence shown here is derived from an EMBL/GenBank/DDBJ whole genome shotgun (WGS) entry which is preliminary data.</text>
</comment>
<feature type="domain" description="Glycosyl transferase family 1" evidence="1">
    <location>
        <begin position="162"/>
        <end position="252"/>
    </location>
</feature>
<sequence length="338" mass="39245">MKRFFLYPLNQQAKGSPNPYMENFKSSLTQKAIVVNSAAPNRGVLNLYLFYFKTDIYILNWIEFVEEKKFGWLQVFLFRIFCAITRFSSKKIIWILHNKGSHLKKDKKDKHGGLFSVMMNVSDHIITHSQEGVRFVKKMYPFAVEKVRVFTHPILPPFSDGSHKEKEYDLLIWGALHPYKGVDLFLAHVKSTPSFNNFKILVIGKCFDEVYEKKLRENLSENVQFFDGTLSLQEISQFASNSKFVLFTYQSETVISSGAFMDTLRMDTQIIGLSHAVFEDFQYLSNVHTYSQFIEIPGIINRYRFGDGLSFDMRQQLYLDNSWDVFTDNILGVIKGGS</sequence>
<protein>
    <submittedName>
        <fullName evidence="2">Putative glycosyltransferase</fullName>
    </submittedName>
</protein>
<keyword evidence="3" id="KW-1185">Reference proteome</keyword>
<dbReference type="SUPFAM" id="SSF53756">
    <property type="entry name" value="UDP-Glycosyltransferase/glycogen phosphorylase"/>
    <property type="match status" value="1"/>
</dbReference>
<keyword evidence="2" id="KW-0808">Transferase</keyword>
<dbReference type="EMBL" id="AQHR01000104">
    <property type="protein sequence ID" value="EON75607.1"/>
    <property type="molecule type" value="Genomic_DNA"/>
</dbReference>
<dbReference type="RefSeq" id="WP_010856137.1">
    <property type="nucleotide sequence ID" value="NZ_AQHR01000104.1"/>
</dbReference>
<dbReference type="STRING" id="1232681.ADIS_4010"/>
<reference evidence="2 3" key="1">
    <citation type="submission" date="2013-02" db="EMBL/GenBank/DDBJ databases">
        <title>A novel strain isolated from Lonar lake, Maharashtra, India.</title>
        <authorList>
            <person name="Singh A."/>
        </authorList>
    </citation>
    <scope>NUCLEOTIDE SEQUENCE [LARGE SCALE GENOMIC DNA]</scope>
    <source>
        <strain evidence="2 3">AK24</strain>
    </source>
</reference>
<dbReference type="AlphaFoldDB" id="R7ZNG4"/>
<dbReference type="InterPro" id="IPR001296">
    <property type="entry name" value="Glyco_trans_1"/>
</dbReference>
<dbReference type="Proteomes" id="UP000013909">
    <property type="component" value="Unassembled WGS sequence"/>
</dbReference>
<gene>
    <name evidence="2" type="ORF">ADIS_4010</name>
</gene>
<dbReference type="GO" id="GO:0016757">
    <property type="term" value="F:glycosyltransferase activity"/>
    <property type="evidence" value="ECO:0007669"/>
    <property type="project" value="InterPro"/>
</dbReference>
<dbReference type="Pfam" id="PF00534">
    <property type="entry name" value="Glycos_transf_1"/>
    <property type="match status" value="1"/>
</dbReference>
<dbReference type="Gene3D" id="3.40.50.2000">
    <property type="entry name" value="Glycogen Phosphorylase B"/>
    <property type="match status" value="1"/>
</dbReference>
<evidence type="ECO:0000313" key="2">
    <source>
        <dbReference type="EMBL" id="EON75607.1"/>
    </source>
</evidence>
<accession>R7ZNG4</accession>
<organism evidence="2 3">
    <name type="scientific">Lunatimonas lonarensis</name>
    <dbReference type="NCBI Taxonomy" id="1232681"/>
    <lineage>
        <taxon>Bacteria</taxon>
        <taxon>Pseudomonadati</taxon>
        <taxon>Bacteroidota</taxon>
        <taxon>Cytophagia</taxon>
        <taxon>Cytophagales</taxon>
        <taxon>Cyclobacteriaceae</taxon>
    </lineage>
</organism>
<proteinExistence type="predicted"/>
<name>R7ZNG4_9BACT</name>